<evidence type="ECO:0000259" key="1">
    <source>
        <dbReference type="Pfam" id="PF07109"/>
    </source>
</evidence>
<dbReference type="Pfam" id="PF07109">
    <property type="entry name" value="Mg-por_mtran_C"/>
    <property type="match status" value="1"/>
</dbReference>
<dbReference type="EMBL" id="CADCTX010000900">
    <property type="protein sequence ID" value="CAA9357857.1"/>
    <property type="molecule type" value="Genomic_DNA"/>
</dbReference>
<dbReference type="InterPro" id="IPR029063">
    <property type="entry name" value="SAM-dependent_MTases_sf"/>
</dbReference>
<feature type="domain" description="Magnesium-protoporphyrin IX methyltransferase C-terminal" evidence="1">
    <location>
        <begin position="3"/>
        <end position="103"/>
    </location>
</feature>
<dbReference type="InterPro" id="IPR010940">
    <property type="entry name" value="Mg_prot_MeTrfase_C"/>
</dbReference>
<dbReference type="GO" id="GO:0015995">
    <property type="term" value="P:chlorophyll biosynthetic process"/>
    <property type="evidence" value="ECO:0007669"/>
    <property type="project" value="InterPro"/>
</dbReference>
<keyword evidence="2" id="KW-0489">Methyltransferase</keyword>
<reference evidence="2" key="1">
    <citation type="submission" date="2020-02" db="EMBL/GenBank/DDBJ databases">
        <authorList>
            <person name="Meier V. D."/>
        </authorList>
    </citation>
    <scope>NUCLEOTIDE SEQUENCE</scope>
    <source>
        <strain evidence="2">AVDCRST_MAG40</strain>
    </source>
</reference>
<protein>
    <submittedName>
        <fullName evidence="2">Mg-protoporphyrin O-methyltransferase</fullName>
        <ecNumber evidence="2">2.1.1.11</ecNumber>
    </submittedName>
</protein>
<keyword evidence="2" id="KW-0808">Transferase</keyword>
<evidence type="ECO:0000313" key="2">
    <source>
        <dbReference type="EMBL" id="CAA9357857.1"/>
    </source>
</evidence>
<gene>
    <name evidence="2" type="ORF">AVDCRST_MAG40-3272</name>
</gene>
<dbReference type="GO" id="GO:0046406">
    <property type="term" value="F:magnesium protoporphyrin IX methyltransferase activity"/>
    <property type="evidence" value="ECO:0007669"/>
    <property type="project" value="UniProtKB-EC"/>
</dbReference>
<dbReference type="AlphaFoldDB" id="A0A6J4MFD6"/>
<proteinExistence type="predicted"/>
<dbReference type="GO" id="GO:0032259">
    <property type="term" value="P:methylation"/>
    <property type="evidence" value="ECO:0007669"/>
    <property type="project" value="UniProtKB-KW"/>
</dbReference>
<organism evidence="2">
    <name type="scientific">uncultured Gemmatimonadaceae bacterium</name>
    <dbReference type="NCBI Taxonomy" id="246130"/>
    <lineage>
        <taxon>Bacteria</taxon>
        <taxon>Pseudomonadati</taxon>
        <taxon>Gemmatimonadota</taxon>
        <taxon>Gemmatimonadia</taxon>
        <taxon>Gemmatimonadales</taxon>
        <taxon>Gemmatimonadaceae</taxon>
        <taxon>environmental samples</taxon>
    </lineage>
</organism>
<dbReference type="EC" id="2.1.1.11" evidence="2"/>
<accession>A0A6J4MFD6</accession>
<name>A0A6J4MFD6_9BACT</name>
<feature type="non-terminal residue" evidence="2">
    <location>
        <position position="1"/>
    </location>
</feature>
<sequence length="116" mass="12346">AVAMDSLIHYRAAEIERALAALAARVLRAVLFTVAPRTPLLTVARAAGRLFPRADRAPAIEPIAIAALRAAVTAAPSLAGWRIGRDERIKSGFYTSHALELARGGAADRRHQGDGR</sequence>
<dbReference type="Gene3D" id="3.40.50.150">
    <property type="entry name" value="Vaccinia Virus protein VP39"/>
    <property type="match status" value="1"/>
</dbReference>